<dbReference type="OrthoDB" id="9801160at2"/>
<dbReference type="InterPro" id="IPR006675">
    <property type="entry name" value="HDIG_dom"/>
</dbReference>
<dbReference type="GO" id="GO:0016740">
    <property type="term" value="F:transferase activity"/>
    <property type="evidence" value="ECO:0007669"/>
    <property type="project" value="UniProtKB-KW"/>
</dbReference>
<comment type="caution">
    <text evidence="2">The sequence shown here is derived from an EMBL/GenBank/DDBJ whole genome shotgun (WGS) entry which is preliminary data.</text>
</comment>
<keyword evidence="2" id="KW-0808">Transferase</keyword>
<protein>
    <submittedName>
        <fullName evidence="2">Putative nucleotidyltransferase with HDIG domain</fullName>
    </submittedName>
</protein>
<dbReference type="InterPro" id="IPR006674">
    <property type="entry name" value="HD_domain"/>
</dbReference>
<accession>A0A4R1QWF5</accession>
<dbReference type="SUPFAM" id="SSF109604">
    <property type="entry name" value="HD-domain/PDEase-like"/>
    <property type="match status" value="1"/>
</dbReference>
<dbReference type="Proteomes" id="UP000295184">
    <property type="component" value="Unassembled WGS sequence"/>
</dbReference>
<dbReference type="RefSeq" id="WP_058963280.1">
    <property type="nucleotide sequence ID" value="NZ_CABKVM010000013.1"/>
</dbReference>
<reference evidence="2 3" key="1">
    <citation type="submission" date="2019-03" db="EMBL/GenBank/DDBJ databases">
        <title>Genomic Encyclopedia of Type Strains, Phase IV (KMG-IV): sequencing the most valuable type-strain genomes for metagenomic binning, comparative biology and taxonomic classification.</title>
        <authorList>
            <person name="Goeker M."/>
        </authorList>
    </citation>
    <scope>NUCLEOTIDE SEQUENCE [LARGE SCALE GENOMIC DNA]</scope>
    <source>
        <strain evidence="2 3">DSM 100451</strain>
    </source>
</reference>
<dbReference type="NCBIfam" id="TIGR00277">
    <property type="entry name" value="HDIG"/>
    <property type="match status" value="1"/>
</dbReference>
<dbReference type="PANTHER" id="PTHR38659">
    <property type="entry name" value="METAL-DEPENDENT PHOSPHOHYDROLASE"/>
    <property type="match status" value="1"/>
</dbReference>
<evidence type="ECO:0000313" key="2">
    <source>
        <dbReference type="EMBL" id="TCL54670.1"/>
    </source>
</evidence>
<name>A0A4R1QWF5_9FIRM</name>
<dbReference type="AlphaFoldDB" id="A0A4R1QWF5"/>
<dbReference type="STRING" id="1650663.GCA_001486665_00709"/>
<dbReference type="Gene3D" id="1.10.3210.10">
    <property type="entry name" value="Hypothetical protein af1432"/>
    <property type="match status" value="1"/>
</dbReference>
<organism evidence="2 3">
    <name type="scientific">Allofournierella massiliensis</name>
    <dbReference type="NCBI Taxonomy" id="1650663"/>
    <lineage>
        <taxon>Bacteria</taxon>
        <taxon>Bacillati</taxon>
        <taxon>Bacillota</taxon>
        <taxon>Clostridia</taxon>
        <taxon>Eubacteriales</taxon>
        <taxon>Oscillospiraceae</taxon>
        <taxon>Allofournierella</taxon>
    </lineage>
</organism>
<dbReference type="EMBL" id="SLUM01000020">
    <property type="protein sequence ID" value="TCL54670.1"/>
    <property type="molecule type" value="Genomic_DNA"/>
</dbReference>
<evidence type="ECO:0000259" key="1">
    <source>
        <dbReference type="Pfam" id="PF01966"/>
    </source>
</evidence>
<evidence type="ECO:0000313" key="3">
    <source>
        <dbReference type="Proteomes" id="UP000295184"/>
    </source>
</evidence>
<sequence length="190" mass="20918">MAGLTMERAKELLHSTTTEAHLFEHAIGVSAAMEAMARHFGEDEAYWQAVGYLHDYDYEQYPEEHLKHTEEPLRAAGVDEESIRAILAHGWGLCSDVEPKTPMEKSLFTVDELTGLIGATARMRPGGLSDLEAASVKKKFKDKKFAAKIDRAVIRQGCELLGMELGDVIDLCIQGMRGQMDALGLGPKEG</sequence>
<dbReference type="PANTHER" id="PTHR38659:SF2">
    <property type="entry name" value="HDIG DOMAIN PROTEIN"/>
    <property type="match status" value="1"/>
</dbReference>
<dbReference type="Pfam" id="PF01966">
    <property type="entry name" value="HD"/>
    <property type="match status" value="1"/>
</dbReference>
<proteinExistence type="predicted"/>
<feature type="domain" description="HD" evidence="1">
    <location>
        <begin position="23"/>
        <end position="89"/>
    </location>
</feature>
<gene>
    <name evidence="2" type="ORF">EDD77_1201</name>
</gene>